<proteinExistence type="predicted"/>
<dbReference type="EMBL" id="CP122566">
    <property type="protein sequence ID" value="WGH93936.1"/>
    <property type="molecule type" value="Genomic_DNA"/>
</dbReference>
<dbReference type="Proteomes" id="UP001224674">
    <property type="component" value="Chromosome"/>
</dbReference>
<accession>A0AAJ6AI75</accession>
<protein>
    <submittedName>
        <fullName evidence="1">DUF5998 family protein</fullName>
    </submittedName>
</protein>
<dbReference type="InterPro" id="IPR046040">
    <property type="entry name" value="DUF5998"/>
</dbReference>
<evidence type="ECO:0000313" key="2">
    <source>
        <dbReference type="Proteomes" id="UP001224674"/>
    </source>
</evidence>
<dbReference type="GeneID" id="83695101"/>
<reference evidence="1 2" key="1">
    <citation type="submission" date="2023-03" db="EMBL/GenBank/DDBJ databases">
        <title>Complete genome sequences of several Auritidibacter ignavus strains isolated from ear infections.</title>
        <authorList>
            <person name="Baehr T."/>
            <person name="Baumhoegger A.M."/>
        </authorList>
    </citation>
    <scope>NUCLEOTIDE SEQUENCE [LARGE SCALE GENOMIC DNA]</scope>
    <source>
        <strain evidence="1 2">BABAE-6</strain>
    </source>
</reference>
<dbReference type="Pfam" id="PF19461">
    <property type="entry name" value="DUF5998"/>
    <property type="match status" value="1"/>
</dbReference>
<evidence type="ECO:0000313" key="1">
    <source>
        <dbReference type="EMBL" id="WGH93936.1"/>
    </source>
</evidence>
<keyword evidence="2" id="KW-1185">Reference proteome</keyword>
<name>A0AAJ6AI75_9MICC</name>
<dbReference type="RefSeq" id="WP_110100471.1">
    <property type="nucleotide sequence ID" value="NZ_CP122561.1"/>
</dbReference>
<gene>
    <name evidence="1" type="ORF">QDX21_03815</name>
</gene>
<organism evidence="1 2">
    <name type="scientific">Auritidibacter ignavus</name>
    <dbReference type="NCBI Taxonomy" id="678932"/>
    <lineage>
        <taxon>Bacteria</taxon>
        <taxon>Bacillati</taxon>
        <taxon>Actinomycetota</taxon>
        <taxon>Actinomycetes</taxon>
        <taxon>Micrococcales</taxon>
        <taxon>Micrococcaceae</taxon>
        <taxon>Auritidibacter</taxon>
    </lineage>
</organism>
<sequence length="201" mass="21932">MTDLSSDIDTSLSPWSDIYHAGFYPELVISALYDQLDSREILASLVHVETHVDYNDLHRHLTVLALTDTALAAVHLTDFVAEEYAGATRAQVTTEMVPLDALDSVSVTTVHDQPATWTPDLPVAEVTLSVLWRGNQRLELVPAVCPDPDCSADHGVTGTSTPEDLALRVAAEAEGQQAVDQALAFARTLRTTFLTARDQHR</sequence>
<dbReference type="AlphaFoldDB" id="A0AAJ6AI75"/>